<feature type="region of interest" description="Disordered" evidence="2">
    <location>
        <begin position="302"/>
        <end position="335"/>
    </location>
</feature>
<keyword evidence="1" id="KW-0479">Metal-binding</keyword>
<dbReference type="RefSeq" id="XP_008030120.1">
    <property type="nucleotide sequence ID" value="XM_008031929.1"/>
</dbReference>
<dbReference type="STRING" id="671987.R0I9V3"/>
<dbReference type="GO" id="GO:0008270">
    <property type="term" value="F:zinc ion binding"/>
    <property type="evidence" value="ECO:0007669"/>
    <property type="project" value="UniProtKB-KW"/>
</dbReference>
<dbReference type="GeneID" id="19403954"/>
<dbReference type="HOGENOM" id="CLU_535255_0_0_1"/>
<dbReference type="AlphaFoldDB" id="R0I9V3"/>
<keyword evidence="5" id="KW-1185">Reference proteome</keyword>
<evidence type="ECO:0000256" key="1">
    <source>
        <dbReference type="PROSITE-ProRule" id="PRU00042"/>
    </source>
</evidence>
<dbReference type="eggNOG" id="ENOG502T5Y0">
    <property type="taxonomic scope" value="Eukaryota"/>
</dbReference>
<evidence type="ECO:0000256" key="2">
    <source>
        <dbReference type="SAM" id="MobiDB-lite"/>
    </source>
</evidence>
<dbReference type="PROSITE" id="PS50157">
    <property type="entry name" value="ZINC_FINGER_C2H2_2"/>
    <property type="match status" value="1"/>
</dbReference>
<evidence type="ECO:0000313" key="5">
    <source>
        <dbReference type="Proteomes" id="UP000016935"/>
    </source>
</evidence>
<dbReference type="EMBL" id="KB908855">
    <property type="protein sequence ID" value="EOA82111.1"/>
    <property type="molecule type" value="Genomic_DNA"/>
</dbReference>
<reference evidence="4 5" key="2">
    <citation type="journal article" date="2013" name="PLoS Genet.">
        <title>Comparative genome structure, secondary metabolite, and effector coding capacity across Cochliobolus pathogens.</title>
        <authorList>
            <person name="Condon B.J."/>
            <person name="Leng Y."/>
            <person name="Wu D."/>
            <person name="Bushley K.E."/>
            <person name="Ohm R.A."/>
            <person name="Otillar R."/>
            <person name="Martin J."/>
            <person name="Schackwitz W."/>
            <person name="Grimwood J."/>
            <person name="MohdZainudin N."/>
            <person name="Xue C."/>
            <person name="Wang R."/>
            <person name="Manning V.A."/>
            <person name="Dhillon B."/>
            <person name="Tu Z.J."/>
            <person name="Steffenson B.J."/>
            <person name="Salamov A."/>
            <person name="Sun H."/>
            <person name="Lowry S."/>
            <person name="LaButti K."/>
            <person name="Han J."/>
            <person name="Copeland A."/>
            <person name="Lindquist E."/>
            <person name="Barry K."/>
            <person name="Schmutz J."/>
            <person name="Baker S.E."/>
            <person name="Ciuffetti L.M."/>
            <person name="Grigoriev I.V."/>
            <person name="Zhong S."/>
            <person name="Turgeon B.G."/>
        </authorList>
    </citation>
    <scope>NUCLEOTIDE SEQUENCE [LARGE SCALE GENOMIC DNA]</scope>
    <source>
        <strain evidence="5">28A</strain>
    </source>
</reference>
<keyword evidence="1" id="KW-0863">Zinc-finger</keyword>
<keyword evidence="1" id="KW-0862">Zinc</keyword>
<organism evidence="4 5">
    <name type="scientific">Exserohilum turcicum (strain 28A)</name>
    <name type="common">Northern leaf blight fungus</name>
    <name type="synonym">Setosphaeria turcica</name>
    <dbReference type="NCBI Taxonomy" id="671987"/>
    <lineage>
        <taxon>Eukaryota</taxon>
        <taxon>Fungi</taxon>
        <taxon>Dikarya</taxon>
        <taxon>Ascomycota</taxon>
        <taxon>Pezizomycotina</taxon>
        <taxon>Dothideomycetes</taxon>
        <taxon>Pleosporomycetidae</taxon>
        <taxon>Pleosporales</taxon>
        <taxon>Pleosporineae</taxon>
        <taxon>Pleosporaceae</taxon>
        <taxon>Exserohilum</taxon>
    </lineage>
</organism>
<feature type="compositionally biased region" description="Polar residues" evidence="2">
    <location>
        <begin position="143"/>
        <end position="157"/>
    </location>
</feature>
<name>R0I9V3_EXST2</name>
<dbReference type="PROSITE" id="PS00028">
    <property type="entry name" value="ZINC_FINGER_C2H2_1"/>
    <property type="match status" value="1"/>
</dbReference>
<dbReference type="Gene3D" id="3.30.160.60">
    <property type="entry name" value="Classic Zinc Finger"/>
    <property type="match status" value="1"/>
</dbReference>
<protein>
    <recommendedName>
        <fullName evidence="3">C2H2-type domain-containing protein</fullName>
    </recommendedName>
</protein>
<reference evidence="4 5" key="1">
    <citation type="journal article" date="2012" name="PLoS Pathog.">
        <title>Diverse lifestyles and strategies of plant pathogenesis encoded in the genomes of eighteen Dothideomycetes fungi.</title>
        <authorList>
            <person name="Ohm R.A."/>
            <person name="Feau N."/>
            <person name="Henrissat B."/>
            <person name="Schoch C.L."/>
            <person name="Horwitz B.A."/>
            <person name="Barry K.W."/>
            <person name="Condon B.J."/>
            <person name="Copeland A.C."/>
            <person name="Dhillon B."/>
            <person name="Glaser F."/>
            <person name="Hesse C.N."/>
            <person name="Kosti I."/>
            <person name="LaButti K."/>
            <person name="Lindquist E.A."/>
            <person name="Lucas S."/>
            <person name="Salamov A.A."/>
            <person name="Bradshaw R.E."/>
            <person name="Ciuffetti L."/>
            <person name="Hamelin R.C."/>
            <person name="Kema G.H.J."/>
            <person name="Lawrence C."/>
            <person name="Scott J.A."/>
            <person name="Spatafora J.W."/>
            <person name="Turgeon B.G."/>
            <person name="de Wit P.J.G.M."/>
            <person name="Zhong S."/>
            <person name="Goodwin S.B."/>
            <person name="Grigoriev I.V."/>
        </authorList>
    </citation>
    <scope>NUCLEOTIDE SEQUENCE [LARGE SCALE GENOMIC DNA]</scope>
    <source>
        <strain evidence="5">28A</strain>
    </source>
</reference>
<evidence type="ECO:0000313" key="4">
    <source>
        <dbReference type="EMBL" id="EOA82111.1"/>
    </source>
</evidence>
<feature type="region of interest" description="Disordered" evidence="2">
    <location>
        <begin position="207"/>
        <end position="228"/>
    </location>
</feature>
<sequence length="432" mass="47734">MENENMDMDGSRYHDPYQAFPSYGTDETRVLGPYYVPRASTQQHGGRANLALMQNAHAGSTHHDHHARSESCSIEPVPADAEDQVPDLLQQDDLYQFSNFNLAQETGPAYHRLDGTSRSDLENMSLFSGHLNQQLGSGMDATPYNQQDGQSSTEATSSAMMVARSAMFSAMPLVRNSEPWNPVGAVQGGRPNPYTGLMPMGVEQYPSNTTRSTSAPNNSGWGPSTQSDFGTPLSSMNYSHDSMTNVMPREHVPLYQHAPFPGQMETPISYQPGSSVSPLNAFHTSGPRAGIPTDFRGYPNIYTRSEPGYPSHSRKRRQMSHAPSQITEASTPGTASNYTDEVLECRYPGCDSTFSGKWAGGNRSRHEKGSHHDLGPLECEHSTCKKTFQRSDARRKHYKAHHPELLFGSASARRSRGRVQDMDLKDISAWSR</sequence>
<dbReference type="OrthoDB" id="3695726at2759"/>
<gene>
    <name evidence="4" type="ORF">SETTUDRAFT_34855</name>
</gene>
<dbReference type="Proteomes" id="UP000016935">
    <property type="component" value="Unassembled WGS sequence"/>
</dbReference>
<dbReference type="InterPro" id="IPR013087">
    <property type="entry name" value="Znf_C2H2_type"/>
</dbReference>
<accession>R0I9V3</accession>
<feature type="compositionally biased region" description="Polar residues" evidence="2">
    <location>
        <begin position="321"/>
        <end position="335"/>
    </location>
</feature>
<feature type="region of interest" description="Disordered" evidence="2">
    <location>
        <begin position="131"/>
        <end position="157"/>
    </location>
</feature>
<evidence type="ECO:0000259" key="3">
    <source>
        <dbReference type="PROSITE" id="PS50157"/>
    </source>
</evidence>
<feature type="domain" description="C2H2-type" evidence="3">
    <location>
        <begin position="377"/>
        <end position="406"/>
    </location>
</feature>
<proteinExistence type="predicted"/>